<dbReference type="CTD" id="8584818"/>
<dbReference type="GeneID" id="8584818"/>
<feature type="compositionally biased region" description="Basic and acidic residues" evidence="1">
    <location>
        <begin position="243"/>
        <end position="269"/>
    </location>
</feature>
<proteinExistence type="predicted"/>
<gene>
    <name evidence="2 4" type="ORF">CBG21222</name>
    <name evidence="2" type="ORF">CBG_21222</name>
</gene>
<reference evidence="2 3" key="1">
    <citation type="journal article" date="2003" name="PLoS Biol.">
        <title>The genome sequence of Caenorhabditis briggsae: a platform for comparative genomics.</title>
        <authorList>
            <person name="Stein L.D."/>
            <person name="Bao Z."/>
            <person name="Blasiar D."/>
            <person name="Blumenthal T."/>
            <person name="Brent M.R."/>
            <person name="Chen N."/>
            <person name="Chinwalla A."/>
            <person name="Clarke L."/>
            <person name="Clee C."/>
            <person name="Coghlan A."/>
            <person name="Coulson A."/>
            <person name="D'Eustachio P."/>
            <person name="Fitch D.H."/>
            <person name="Fulton L.A."/>
            <person name="Fulton R.E."/>
            <person name="Griffiths-Jones S."/>
            <person name="Harris T.W."/>
            <person name="Hillier L.W."/>
            <person name="Kamath R."/>
            <person name="Kuwabara P.E."/>
            <person name="Mardis E.R."/>
            <person name="Marra M.A."/>
            <person name="Miner T.L."/>
            <person name="Minx P."/>
            <person name="Mullikin J.C."/>
            <person name="Plumb R.W."/>
            <person name="Rogers J."/>
            <person name="Schein J.E."/>
            <person name="Sohrmann M."/>
            <person name="Spieth J."/>
            <person name="Stajich J.E."/>
            <person name="Wei C."/>
            <person name="Willey D."/>
            <person name="Wilson R.K."/>
            <person name="Durbin R."/>
            <person name="Waterston R.H."/>
        </authorList>
    </citation>
    <scope>NUCLEOTIDE SEQUENCE [LARGE SCALE GENOMIC DNA]</scope>
    <source>
        <strain evidence="2 3">AF16</strain>
    </source>
</reference>
<feature type="compositionally biased region" description="Low complexity" evidence="1">
    <location>
        <begin position="107"/>
        <end position="117"/>
    </location>
</feature>
<dbReference type="FunCoup" id="A8XZK2">
    <property type="interactions" value="161"/>
</dbReference>
<keyword evidence="3" id="KW-1185">Reference proteome</keyword>
<sequence>MTSKFASKNLPKTQKPLGANRFISMLFGFCRVFSDTMFCKQMRSNENSETTFPAILTIEVLIGYAPRGSKSKHLLVTTTVDESIAANVAENQKNPPEVNKSGKDALKSGSKVKSVDSGPGGKKSKMNRASKRKSDKSSSSAMKDSKPMDGTQNGPTPNDPTGNNSAKENEISIINADECGPMEETINDPETPVIHDRVVRTAATDMIFDPKLVTYKGNLDVEKDQKEIDDLEKEMMKACQKHETKFKDVRKNDEKNRFSKLPESEKSTEKQTPIPKDLRVKMRPDQCLLFETKDQQTEDDMEYDTPQNNDANTEKK</sequence>
<feature type="compositionally biased region" description="Polar residues" evidence="1">
    <location>
        <begin position="305"/>
        <end position="316"/>
    </location>
</feature>
<evidence type="ECO:0000256" key="1">
    <source>
        <dbReference type="SAM" id="MobiDB-lite"/>
    </source>
</evidence>
<name>A8XZK2_CAEBR</name>
<dbReference type="eggNOG" id="ENOG502R7XE">
    <property type="taxonomic scope" value="Eukaryota"/>
</dbReference>
<dbReference type="WormBase" id="CBG21222">
    <property type="protein sequence ID" value="CBP46403"/>
    <property type="gene ID" value="WBGene00040063"/>
</dbReference>
<dbReference type="RefSeq" id="XP_045097222.1">
    <property type="nucleotide sequence ID" value="XM_045244571.1"/>
</dbReference>
<protein>
    <submittedName>
        <fullName evidence="2">Protein CBG21222</fullName>
    </submittedName>
</protein>
<accession>A8XZK2</accession>
<feature type="region of interest" description="Disordered" evidence="1">
    <location>
        <begin position="87"/>
        <end position="193"/>
    </location>
</feature>
<evidence type="ECO:0000313" key="4">
    <source>
        <dbReference type="WormBase" id="CBG21222"/>
    </source>
</evidence>
<feature type="compositionally biased region" description="Basic residues" evidence="1">
    <location>
        <begin position="122"/>
        <end position="134"/>
    </location>
</feature>
<dbReference type="AlphaFoldDB" id="A8XZK2"/>
<dbReference type="KEGG" id="cbr:CBG_21222"/>
<evidence type="ECO:0000313" key="3">
    <source>
        <dbReference type="Proteomes" id="UP000008549"/>
    </source>
</evidence>
<evidence type="ECO:0000313" key="2">
    <source>
        <dbReference type="EMBL" id="CAP38001.2"/>
    </source>
</evidence>
<feature type="compositionally biased region" description="Low complexity" evidence="1">
    <location>
        <begin position="150"/>
        <end position="164"/>
    </location>
</feature>
<dbReference type="InParanoid" id="A8XZK2"/>
<dbReference type="EMBL" id="HE600921">
    <property type="protein sequence ID" value="CAP38001.2"/>
    <property type="molecule type" value="Genomic_DNA"/>
</dbReference>
<dbReference type="Proteomes" id="UP000008549">
    <property type="component" value="Unassembled WGS sequence"/>
</dbReference>
<organism evidence="2 3">
    <name type="scientific">Caenorhabditis briggsae</name>
    <dbReference type="NCBI Taxonomy" id="6238"/>
    <lineage>
        <taxon>Eukaryota</taxon>
        <taxon>Metazoa</taxon>
        <taxon>Ecdysozoa</taxon>
        <taxon>Nematoda</taxon>
        <taxon>Chromadorea</taxon>
        <taxon>Rhabditida</taxon>
        <taxon>Rhabditina</taxon>
        <taxon>Rhabditomorpha</taxon>
        <taxon>Rhabditoidea</taxon>
        <taxon>Rhabditidae</taxon>
        <taxon>Peloderinae</taxon>
        <taxon>Caenorhabditis</taxon>
    </lineage>
</organism>
<reference evidence="2 3" key="2">
    <citation type="journal article" date="2011" name="PLoS Genet.">
        <title>Caenorhabditis briggsae recombinant inbred line genotypes reveal inter-strain incompatibility and the evolution of recombination.</title>
        <authorList>
            <person name="Ross J.A."/>
            <person name="Koboldt D.C."/>
            <person name="Staisch J.E."/>
            <person name="Chamberlin H.M."/>
            <person name="Gupta B.P."/>
            <person name="Miller R.D."/>
            <person name="Baird S.E."/>
            <person name="Haag E.S."/>
        </authorList>
    </citation>
    <scope>NUCLEOTIDE SEQUENCE [LARGE SCALE GENOMIC DNA]</scope>
    <source>
        <strain evidence="2 3">AF16</strain>
    </source>
</reference>
<dbReference type="OMA" id="VAATDMI"/>
<dbReference type="HOGENOM" id="CLU_085836_0_0_1"/>
<feature type="region of interest" description="Disordered" evidence="1">
    <location>
        <begin position="243"/>
        <end position="316"/>
    </location>
</feature>